<dbReference type="InterPro" id="IPR007373">
    <property type="entry name" value="Thiamin_PyroPKinase_B1-bd"/>
</dbReference>
<dbReference type="PANTHER" id="PTHR41299">
    <property type="entry name" value="THIAMINE PYROPHOSPHOKINASE"/>
    <property type="match status" value="1"/>
</dbReference>
<reference evidence="7 8" key="1">
    <citation type="submission" date="2020-08" db="EMBL/GenBank/DDBJ databases">
        <title>Genome public.</title>
        <authorList>
            <person name="Liu C."/>
            <person name="Sun Q."/>
        </authorList>
    </citation>
    <scope>NUCLEOTIDE SEQUENCE [LARGE SCALE GENOMIC DNA]</scope>
    <source>
        <strain evidence="7 8">NSJ-7</strain>
    </source>
</reference>
<keyword evidence="3" id="KW-0418">Kinase</keyword>
<evidence type="ECO:0000313" key="8">
    <source>
        <dbReference type="Proteomes" id="UP000635828"/>
    </source>
</evidence>
<sequence length="213" mass="23842">MVMHILILTGGELDRVFARSYIQTQKFDKIIAADKGLLYAEQIKIRPDFILGDFDSCPEETVKRFKQEDIMILPREKDDTDTGIAVEQAVRMGAAKVTILGSTGTRLDHVLGNMGQLVYALKHGVEAYIVDSHNRIRAVDRPLSINKKEQFGNYISLIPVGTVTGVTLHGFYYPLNDDTLVFHETWGISNELAEETGKIEMKTGTLLVIESKD</sequence>
<dbReference type="EMBL" id="JACOOS010000007">
    <property type="protein sequence ID" value="MBC5677548.1"/>
    <property type="molecule type" value="Genomic_DNA"/>
</dbReference>
<comment type="caution">
    <text evidence="7">The sequence shown here is derived from an EMBL/GenBank/DDBJ whole genome shotgun (WGS) entry which is preliminary data.</text>
</comment>
<dbReference type="Pfam" id="PF04265">
    <property type="entry name" value="TPK_B1_binding"/>
    <property type="match status" value="1"/>
</dbReference>
<dbReference type="InterPro" id="IPR006282">
    <property type="entry name" value="Thi_PPkinase"/>
</dbReference>
<dbReference type="InterPro" id="IPR036371">
    <property type="entry name" value="TPK_B1-bd_sf"/>
</dbReference>
<protein>
    <recommendedName>
        <fullName evidence="5">Thiamine diphosphokinase</fullName>
        <ecNumber evidence="5">2.7.6.2</ecNumber>
    </recommendedName>
</protein>
<evidence type="ECO:0000259" key="6">
    <source>
        <dbReference type="SMART" id="SM00983"/>
    </source>
</evidence>
<dbReference type="NCBIfam" id="TIGR01378">
    <property type="entry name" value="thi_PPkinase"/>
    <property type="match status" value="1"/>
</dbReference>
<dbReference type="CDD" id="cd07995">
    <property type="entry name" value="TPK"/>
    <property type="match status" value="1"/>
</dbReference>
<dbReference type="SUPFAM" id="SSF63862">
    <property type="entry name" value="Thiamin pyrophosphokinase, substrate-binding domain"/>
    <property type="match status" value="1"/>
</dbReference>
<organism evidence="7 8">
    <name type="scientific">Anaerostipes hominis</name>
    <name type="common">ex Liu et al. 2021</name>
    <dbReference type="NCBI Taxonomy" id="2763018"/>
    <lineage>
        <taxon>Bacteria</taxon>
        <taxon>Bacillati</taxon>
        <taxon>Bacillota</taxon>
        <taxon>Clostridia</taxon>
        <taxon>Lachnospirales</taxon>
        <taxon>Lachnospiraceae</taxon>
        <taxon>Anaerostipes</taxon>
    </lineage>
</organism>
<evidence type="ECO:0000313" key="7">
    <source>
        <dbReference type="EMBL" id="MBC5677548.1"/>
    </source>
</evidence>
<name>A0ABR7FQQ3_9FIRM</name>
<keyword evidence="2" id="KW-0547">Nucleotide-binding</keyword>
<dbReference type="Pfam" id="PF04263">
    <property type="entry name" value="TPK_catalytic"/>
    <property type="match status" value="1"/>
</dbReference>
<keyword evidence="4" id="KW-0067">ATP-binding</keyword>
<evidence type="ECO:0000256" key="3">
    <source>
        <dbReference type="ARBA" id="ARBA00022777"/>
    </source>
</evidence>
<evidence type="ECO:0000256" key="2">
    <source>
        <dbReference type="ARBA" id="ARBA00022741"/>
    </source>
</evidence>
<proteinExistence type="predicted"/>
<accession>A0ABR7FQQ3</accession>
<dbReference type="EC" id="2.7.6.2" evidence="5"/>
<dbReference type="Gene3D" id="3.40.50.10240">
    <property type="entry name" value="Thiamin pyrophosphokinase, catalytic domain"/>
    <property type="match status" value="1"/>
</dbReference>
<dbReference type="SUPFAM" id="SSF63999">
    <property type="entry name" value="Thiamin pyrophosphokinase, catalytic domain"/>
    <property type="match status" value="1"/>
</dbReference>
<dbReference type="SMART" id="SM00983">
    <property type="entry name" value="TPK_B1_binding"/>
    <property type="match status" value="1"/>
</dbReference>
<feature type="domain" description="Thiamin pyrophosphokinase thiamin-binding" evidence="6">
    <location>
        <begin position="126"/>
        <end position="207"/>
    </location>
</feature>
<evidence type="ECO:0000256" key="1">
    <source>
        <dbReference type="ARBA" id="ARBA00022679"/>
    </source>
</evidence>
<dbReference type="PANTHER" id="PTHR41299:SF1">
    <property type="entry name" value="THIAMINE PYROPHOSPHOKINASE"/>
    <property type="match status" value="1"/>
</dbReference>
<dbReference type="GO" id="GO:0004788">
    <property type="term" value="F:thiamine diphosphokinase activity"/>
    <property type="evidence" value="ECO:0007669"/>
    <property type="project" value="UniProtKB-EC"/>
</dbReference>
<dbReference type="InterPro" id="IPR053149">
    <property type="entry name" value="TPK"/>
</dbReference>
<gene>
    <name evidence="7" type="ORF">H8S22_07985</name>
</gene>
<dbReference type="Proteomes" id="UP000635828">
    <property type="component" value="Unassembled WGS sequence"/>
</dbReference>
<evidence type="ECO:0000256" key="5">
    <source>
        <dbReference type="NCBIfam" id="TIGR01378"/>
    </source>
</evidence>
<dbReference type="InterPro" id="IPR036759">
    <property type="entry name" value="TPK_catalytic_sf"/>
</dbReference>
<evidence type="ECO:0000256" key="4">
    <source>
        <dbReference type="ARBA" id="ARBA00022840"/>
    </source>
</evidence>
<dbReference type="InterPro" id="IPR007371">
    <property type="entry name" value="TPK_catalytic"/>
</dbReference>
<keyword evidence="8" id="KW-1185">Reference proteome</keyword>
<keyword evidence="1 7" id="KW-0808">Transferase</keyword>